<protein>
    <recommendedName>
        <fullName evidence="4">DUF2029 domain-containing protein</fullName>
    </recommendedName>
</protein>
<keyword evidence="1" id="KW-1133">Transmembrane helix</keyword>
<feature type="transmembrane region" description="Helical" evidence="1">
    <location>
        <begin position="338"/>
        <end position="359"/>
    </location>
</feature>
<dbReference type="KEGG" id="mbet:N8K70_12365"/>
<feature type="transmembrane region" description="Helical" evidence="1">
    <location>
        <begin position="312"/>
        <end position="329"/>
    </location>
</feature>
<keyword evidence="1" id="KW-0472">Membrane</keyword>
<feature type="transmembrane region" description="Helical" evidence="1">
    <location>
        <begin position="182"/>
        <end position="204"/>
    </location>
</feature>
<reference evidence="2 3" key="1">
    <citation type="submission" date="2023-02" db="EMBL/GenBank/DDBJ databases">
        <title>Microbacterium betulae sp. nov., isolated from birch wood.</title>
        <authorList>
            <person name="Pasciak M."/>
            <person name="Pawlik K.J."/>
            <person name="Martynowski D."/>
            <person name="Laczmanski L."/>
            <person name="Ciekot J."/>
            <person name="Szponar B."/>
            <person name="Wojcik-Fatla A."/>
            <person name="Mackiewicz B."/>
            <person name="Farian E."/>
            <person name="Cholewa G."/>
            <person name="Cholewa A."/>
            <person name="Dutkiewicz J."/>
        </authorList>
    </citation>
    <scope>NUCLEOTIDE SEQUENCE [LARGE SCALE GENOMIC DNA]</scope>
    <source>
        <strain evidence="2 3">AB</strain>
    </source>
</reference>
<evidence type="ECO:0000256" key="1">
    <source>
        <dbReference type="SAM" id="Phobius"/>
    </source>
</evidence>
<dbReference type="AlphaFoldDB" id="A0AA97I435"/>
<feature type="transmembrane region" description="Helical" evidence="1">
    <location>
        <begin position="287"/>
        <end position="306"/>
    </location>
</feature>
<evidence type="ECO:0000313" key="3">
    <source>
        <dbReference type="Proteomes" id="UP001305498"/>
    </source>
</evidence>
<evidence type="ECO:0008006" key="4">
    <source>
        <dbReference type="Google" id="ProtNLM"/>
    </source>
</evidence>
<organism evidence="2 3">
    <name type="scientific">Microbacterium betulae</name>
    <dbReference type="NCBI Taxonomy" id="2981139"/>
    <lineage>
        <taxon>Bacteria</taxon>
        <taxon>Bacillati</taxon>
        <taxon>Actinomycetota</taxon>
        <taxon>Actinomycetes</taxon>
        <taxon>Micrococcales</taxon>
        <taxon>Microbacteriaceae</taxon>
        <taxon>Microbacterium</taxon>
    </lineage>
</organism>
<feature type="transmembrane region" description="Helical" evidence="1">
    <location>
        <begin position="76"/>
        <end position="99"/>
    </location>
</feature>
<dbReference type="RefSeq" id="WP_317138647.1">
    <property type="nucleotide sequence ID" value="NZ_CP118157.1"/>
</dbReference>
<feature type="transmembrane region" description="Helical" evidence="1">
    <location>
        <begin position="260"/>
        <end position="280"/>
    </location>
</feature>
<accession>A0AA97I435</accession>
<dbReference type="Proteomes" id="UP001305498">
    <property type="component" value="Chromosome"/>
</dbReference>
<proteinExistence type="predicted"/>
<keyword evidence="3" id="KW-1185">Reference proteome</keyword>
<dbReference type="EMBL" id="CP118157">
    <property type="protein sequence ID" value="WOF22171.1"/>
    <property type="molecule type" value="Genomic_DNA"/>
</dbReference>
<feature type="transmembrane region" description="Helical" evidence="1">
    <location>
        <begin position="365"/>
        <end position="386"/>
    </location>
</feature>
<keyword evidence="1" id="KW-0812">Transmembrane</keyword>
<evidence type="ECO:0000313" key="2">
    <source>
        <dbReference type="EMBL" id="WOF22171.1"/>
    </source>
</evidence>
<feature type="transmembrane region" description="Helical" evidence="1">
    <location>
        <begin position="149"/>
        <end position="175"/>
    </location>
</feature>
<gene>
    <name evidence="2" type="ORF">N8K70_12365</name>
</gene>
<sequence>MPRRMLLWIAFAVVHVWVAAAGWWMPNQPMGDVNLVYETWSTRALSGEGIVGVTEAWVYPQLALVPMLLTHLLSGIAGYNVGWALLVTLLDALAFRMLVGDGRSRSRRRAAWFWLLFAALLGPVGMYRLDAITVPVAMAGLLRLATRPAAAAALLAAGAWIKVWPAALAAAAFVAMRRRGRVLAGALVASAVVVVVVVAAGGAARLFGFVTLQTGRGLQLEAPVSTAYLWGTMLRLPGWWVFYDTDILTFQVTGPEVDTVISLMTPLLFLVIAVIAALGYAKARRGASFVVLFPPLALALTLAFMVCNKVGSPQFHDWLIAPLVLWLVVDARRARGPAAIALACAALTQLVYPLLYTGVMFAEPVAVVVLTLRNALLVVLLVWTVVRIARAPVRARASAAAELSPS</sequence>
<feature type="transmembrane region" description="Helical" evidence="1">
    <location>
        <begin position="111"/>
        <end position="129"/>
    </location>
</feature>
<name>A0AA97I435_9MICO</name>